<feature type="transmembrane region" description="Helical" evidence="8">
    <location>
        <begin position="69"/>
        <end position="90"/>
    </location>
</feature>
<dbReference type="OrthoDB" id="9813729at2"/>
<dbReference type="STRING" id="641691.SAMN05421636_102106"/>
<feature type="transmembrane region" description="Helical" evidence="8">
    <location>
        <begin position="97"/>
        <end position="118"/>
    </location>
</feature>
<reference evidence="10 11" key="1">
    <citation type="submission" date="2016-10" db="EMBL/GenBank/DDBJ databases">
        <authorList>
            <person name="de Groot N.N."/>
        </authorList>
    </citation>
    <scope>NUCLEOTIDE SEQUENCE [LARGE SCALE GENOMIC DNA]</scope>
    <source>
        <strain evidence="10 11">DSM 23421</strain>
    </source>
</reference>
<keyword evidence="6 8" id="KW-1133">Transmembrane helix</keyword>
<feature type="transmembrane region" description="Helical" evidence="8">
    <location>
        <begin position="184"/>
        <end position="204"/>
    </location>
</feature>
<sequence>MKTKLPRIFLLLLGAVFLINMLQSYCTPLIFDEAYYWYYAQNMAWGYFDHPPMVAFMIKLGSFLFDGELGVRFVSCIFSVGTFVVIWISIDNPKKRNYVVPFFVLVFSMALLNAYGFFTLPDTPLLFFTALFLYTYKRFLFDSSLRWAIIMGLAMACLMYSKYHAALVIVFVLLSNLKLLANKYAWLSVFVALFCYIPHFIWLYQHDFVTISYHLFDRPNAAYDFQKYTLGYFVNLVAIFGLTFPLIYLSLFKTRSSDTFTKALLYLVYGVLIFFFISSFNRRVQTQWIIVIAIPLAIITFRYMMQNEKVNQWVFRIGLVNIAIILYLRVGLVNEELSPIYYETHGNKAVAEQIKAEVGDTPLIFINSYRNAPMFAFYTGNDTYSLNNAYYRRNQYSIDDSELKLQHQKVLYFSGNPKKSDISFTKSNGGTFYGEFIEDFESFRKLETIVDGPMPLETDKEQILKIYNPYDRPVALKKLRFNVAYLTDFKKVENAILIYPKPVDDKILSLPPNDTINFTFKLPEPKMVEPAYFRVSISDNGLPFGLNGKNTELLY</sequence>
<feature type="transmembrane region" description="Helical" evidence="8">
    <location>
        <begin position="286"/>
        <end position="304"/>
    </location>
</feature>
<accession>A0A1G6Y678</accession>
<dbReference type="Pfam" id="PF13231">
    <property type="entry name" value="PMT_2"/>
    <property type="match status" value="1"/>
</dbReference>
<protein>
    <submittedName>
        <fullName evidence="10">Dolichyl-phosphate-mannose-protein mannosyltransferase</fullName>
    </submittedName>
</protein>
<evidence type="ECO:0000313" key="11">
    <source>
        <dbReference type="Proteomes" id="UP000199109"/>
    </source>
</evidence>
<evidence type="ECO:0000256" key="3">
    <source>
        <dbReference type="ARBA" id="ARBA00022676"/>
    </source>
</evidence>
<feature type="transmembrane region" description="Helical" evidence="8">
    <location>
        <begin position="263"/>
        <end position="280"/>
    </location>
</feature>
<dbReference type="GO" id="GO:0016763">
    <property type="term" value="F:pentosyltransferase activity"/>
    <property type="evidence" value="ECO:0007669"/>
    <property type="project" value="TreeGrafter"/>
</dbReference>
<keyword evidence="7 8" id="KW-0472">Membrane</keyword>
<dbReference type="GO" id="GO:0005886">
    <property type="term" value="C:plasma membrane"/>
    <property type="evidence" value="ECO:0007669"/>
    <property type="project" value="UniProtKB-SubCell"/>
</dbReference>
<gene>
    <name evidence="10" type="ORF">SAMN05421636_102106</name>
</gene>
<name>A0A1G6Y678_9FLAO</name>
<keyword evidence="3 10" id="KW-0328">Glycosyltransferase</keyword>
<feature type="transmembrane region" description="Helical" evidence="8">
    <location>
        <begin position="313"/>
        <end position="332"/>
    </location>
</feature>
<evidence type="ECO:0000256" key="8">
    <source>
        <dbReference type="SAM" id="Phobius"/>
    </source>
</evidence>
<keyword evidence="2" id="KW-1003">Cell membrane</keyword>
<feature type="transmembrane region" description="Helical" evidence="8">
    <location>
        <begin position="230"/>
        <end position="251"/>
    </location>
</feature>
<dbReference type="GO" id="GO:0009103">
    <property type="term" value="P:lipopolysaccharide biosynthetic process"/>
    <property type="evidence" value="ECO:0007669"/>
    <property type="project" value="UniProtKB-ARBA"/>
</dbReference>
<evidence type="ECO:0000256" key="6">
    <source>
        <dbReference type="ARBA" id="ARBA00022989"/>
    </source>
</evidence>
<dbReference type="Proteomes" id="UP000199109">
    <property type="component" value="Unassembled WGS sequence"/>
</dbReference>
<dbReference type="InterPro" id="IPR050297">
    <property type="entry name" value="LipidA_mod_glycosyltrf_83"/>
</dbReference>
<proteinExistence type="predicted"/>
<dbReference type="InterPro" id="IPR038731">
    <property type="entry name" value="RgtA/B/C-like"/>
</dbReference>
<dbReference type="RefSeq" id="WP_091865826.1">
    <property type="nucleotide sequence ID" value="NZ_FNAO01000002.1"/>
</dbReference>
<comment type="subcellular location">
    <subcellularLocation>
        <location evidence="1">Cell membrane</location>
        <topology evidence="1">Multi-pass membrane protein</topology>
    </subcellularLocation>
</comment>
<keyword evidence="11" id="KW-1185">Reference proteome</keyword>
<evidence type="ECO:0000256" key="1">
    <source>
        <dbReference type="ARBA" id="ARBA00004651"/>
    </source>
</evidence>
<dbReference type="PANTHER" id="PTHR33908:SF11">
    <property type="entry name" value="MEMBRANE PROTEIN"/>
    <property type="match status" value="1"/>
</dbReference>
<dbReference type="AlphaFoldDB" id="A0A1G6Y678"/>
<organism evidence="10 11">
    <name type="scientific">Pricia antarctica</name>
    <dbReference type="NCBI Taxonomy" id="641691"/>
    <lineage>
        <taxon>Bacteria</taxon>
        <taxon>Pseudomonadati</taxon>
        <taxon>Bacteroidota</taxon>
        <taxon>Flavobacteriia</taxon>
        <taxon>Flavobacteriales</taxon>
        <taxon>Flavobacteriaceae</taxon>
        <taxon>Pricia</taxon>
    </lineage>
</organism>
<dbReference type="PANTHER" id="PTHR33908">
    <property type="entry name" value="MANNOSYLTRANSFERASE YKCB-RELATED"/>
    <property type="match status" value="1"/>
</dbReference>
<keyword evidence="4 10" id="KW-0808">Transferase</keyword>
<keyword evidence="5 8" id="KW-0812">Transmembrane</keyword>
<evidence type="ECO:0000256" key="5">
    <source>
        <dbReference type="ARBA" id="ARBA00022692"/>
    </source>
</evidence>
<evidence type="ECO:0000256" key="4">
    <source>
        <dbReference type="ARBA" id="ARBA00022679"/>
    </source>
</evidence>
<evidence type="ECO:0000256" key="2">
    <source>
        <dbReference type="ARBA" id="ARBA00022475"/>
    </source>
</evidence>
<evidence type="ECO:0000313" key="10">
    <source>
        <dbReference type="EMBL" id="SDD85096.1"/>
    </source>
</evidence>
<dbReference type="EMBL" id="FNAO01000002">
    <property type="protein sequence ID" value="SDD85096.1"/>
    <property type="molecule type" value="Genomic_DNA"/>
</dbReference>
<evidence type="ECO:0000259" key="9">
    <source>
        <dbReference type="Pfam" id="PF13231"/>
    </source>
</evidence>
<feature type="domain" description="Glycosyltransferase RgtA/B/C/D-like" evidence="9">
    <location>
        <begin position="49"/>
        <end position="202"/>
    </location>
</feature>
<feature type="transmembrane region" description="Helical" evidence="8">
    <location>
        <begin position="147"/>
        <end position="172"/>
    </location>
</feature>
<evidence type="ECO:0000256" key="7">
    <source>
        <dbReference type="ARBA" id="ARBA00023136"/>
    </source>
</evidence>